<dbReference type="Gene3D" id="3.40.50.300">
    <property type="entry name" value="P-loop containing nucleotide triphosphate hydrolases"/>
    <property type="match status" value="1"/>
</dbReference>
<dbReference type="RefSeq" id="WP_382395100.1">
    <property type="nucleotide sequence ID" value="NZ_JBHUNA010000034.1"/>
</dbReference>
<evidence type="ECO:0000256" key="11">
    <source>
        <dbReference type="ARBA" id="ARBA00022679"/>
    </source>
</evidence>
<keyword evidence="12" id="KW-0547">Nucleotide-binding</keyword>
<comment type="similarity">
    <text evidence="7">Belongs to the CobU/CobP family.</text>
</comment>
<comment type="pathway">
    <text evidence="5">Cofactor biosynthesis; adenosylcobalamin biosynthesis; adenosylcobalamin from cob(II)yrinate a,c-diamide: step 6/7.</text>
</comment>
<comment type="caution">
    <text evidence="18">The sequence shown here is derived from an EMBL/GenBank/DDBJ whole genome shotgun (WGS) entry which is preliminary data.</text>
</comment>
<comment type="function">
    <text evidence="4">Catalyzes ATP-dependent phosphorylation of adenosylcobinamide and addition of GMP to adenosylcobinamide phosphate.</text>
</comment>
<dbReference type="SUPFAM" id="SSF52540">
    <property type="entry name" value="P-loop containing nucleoside triphosphate hydrolases"/>
    <property type="match status" value="1"/>
</dbReference>
<comment type="catalytic activity">
    <reaction evidence="2">
        <text>adenosylcob(III)inamide phosphate + GTP + H(+) = adenosylcob(III)inamide-GDP + diphosphate</text>
        <dbReference type="Rhea" id="RHEA:22712"/>
        <dbReference type="ChEBI" id="CHEBI:15378"/>
        <dbReference type="ChEBI" id="CHEBI:33019"/>
        <dbReference type="ChEBI" id="CHEBI:37565"/>
        <dbReference type="ChEBI" id="CHEBI:58502"/>
        <dbReference type="ChEBI" id="CHEBI:60487"/>
        <dbReference type="EC" id="2.7.7.62"/>
    </reaction>
</comment>
<evidence type="ECO:0000256" key="8">
    <source>
        <dbReference type="ARBA" id="ARBA00012016"/>
    </source>
</evidence>
<evidence type="ECO:0000256" key="6">
    <source>
        <dbReference type="ARBA" id="ARBA00005159"/>
    </source>
</evidence>
<comment type="pathway">
    <text evidence="6">Cofactor biosynthesis; adenosylcobalamin biosynthesis; adenosylcobalamin from cob(II)yrinate a,c-diamide: step 5/7.</text>
</comment>
<keyword evidence="19" id="KW-1185">Reference proteome</keyword>
<protein>
    <recommendedName>
        <fullName evidence="16">Adenosylcobinamide kinase</fullName>
        <ecNumber evidence="8">2.7.1.156</ecNumber>
        <ecNumber evidence="9">2.7.7.62</ecNumber>
    </recommendedName>
    <alternativeName>
        <fullName evidence="17">Adenosylcobinamide-phosphate guanylyltransferase</fullName>
    </alternativeName>
</protein>
<evidence type="ECO:0000256" key="16">
    <source>
        <dbReference type="ARBA" id="ARBA00029570"/>
    </source>
</evidence>
<keyword evidence="18" id="KW-0548">Nucleotidyltransferase</keyword>
<evidence type="ECO:0000256" key="12">
    <source>
        <dbReference type="ARBA" id="ARBA00022741"/>
    </source>
</evidence>
<keyword evidence="15" id="KW-0342">GTP-binding</keyword>
<evidence type="ECO:0000256" key="4">
    <source>
        <dbReference type="ARBA" id="ARBA00003889"/>
    </source>
</evidence>
<evidence type="ECO:0000256" key="9">
    <source>
        <dbReference type="ARBA" id="ARBA00012523"/>
    </source>
</evidence>
<dbReference type="Proteomes" id="UP001597502">
    <property type="component" value="Unassembled WGS sequence"/>
</dbReference>
<evidence type="ECO:0000256" key="10">
    <source>
        <dbReference type="ARBA" id="ARBA00022573"/>
    </source>
</evidence>
<dbReference type="CDD" id="cd00544">
    <property type="entry name" value="CobU"/>
    <property type="match status" value="1"/>
</dbReference>
<evidence type="ECO:0000313" key="18">
    <source>
        <dbReference type="EMBL" id="MFD2762017.1"/>
    </source>
</evidence>
<evidence type="ECO:0000313" key="19">
    <source>
        <dbReference type="Proteomes" id="UP001597502"/>
    </source>
</evidence>
<evidence type="ECO:0000256" key="2">
    <source>
        <dbReference type="ARBA" id="ARBA00000711"/>
    </source>
</evidence>
<dbReference type="EC" id="2.7.1.156" evidence="8"/>
<evidence type="ECO:0000256" key="3">
    <source>
        <dbReference type="ARBA" id="ARBA00001522"/>
    </source>
</evidence>
<dbReference type="EMBL" id="JBHUNA010000034">
    <property type="protein sequence ID" value="MFD2762017.1"/>
    <property type="molecule type" value="Genomic_DNA"/>
</dbReference>
<dbReference type="PANTHER" id="PTHR34848:SF1">
    <property type="entry name" value="BIFUNCTIONAL ADENOSYLCOBALAMIN BIOSYNTHESIS PROTEIN COBU"/>
    <property type="match status" value="1"/>
</dbReference>
<comment type="catalytic activity">
    <reaction evidence="1">
        <text>adenosylcob(III)inamide + ATP = adenosylcob(III)inamide phosphate + ADP + H(+)</text>
        <dbReference type="Rhea" id="RHEA:15769"/>
        <dbReference type="ChEBI" id="CHEBI:2480"/>
        <dbReference type="ChEBI" id="CHEBI:15378"/>
        <dbReference type="ChEBI" id="CHEBI:30616"/>
        <dbReference type="ChEBI" id="CHEBI:58502"/>
        <dbReference type="ChEBI" id="CHEBI:456216"/>
        <dbReference type="EC" id="2.7.1.156"/>
    </reaction>
</comment>
<organism evidence="18 19">
    <name type="scientific">Lentibacillus juripiscarius</name>
    <dbReference type="NCBI Taxonomy" id="257446"/>
    <lineage>
        <taxon>Bacteria</taxon>
        <taxon>Bacillati</taxon>
        <taxon>Bacillota</taxon>
        <taxon>Bacilli</taxon>
        <taxon>Bacillales</taxon>
        <taxon>Bacillaceae</taxon>
        <taxon>Lentibacillus</taxon>
    </lineage>
</organism>
<dbReference type="GO" id="GO:0016779">
    <property type="term" value="F:nucleotidyltransferase activity"/>
    <property type="evidence" value="ECO:0007669"/>
    <property type="project" value="UniProtKB-KW"/>
</dbReference>
<gene>
    <name evidence="18" type="ORF">ACFSUO_13745</name>
</gene>
<sequence length="186" mass="20499">MEKGKLIFVSGGVRSGKSSFAEKKAAEWGKKQTLHLNYIACGVASDSEMRNRIARHQKSRASASMNWKTWECPYELARIAGRFSKQDLLVLDCVTTLVTNYLFEKNIVAATDVIDCIGRDIASLQENAAGLIVVSNEVTQGIPSREALTRNYQSILGSVHQTIVSWAHAAYLVENSIPIQKKGIAE</sequence>
<dbReference type="PANTHER" id="PTHR34848">
    <property type="match status" value="1"/>
</dbReference>
<evidence type="ECO:0000256" key="5">
    <source>
        <dbReference type="ARBA" id="ARBA00004692"/>
    </source>
</evidence>
<keyword evidence="13 18" id="KW-0418">Kinase</keyword>
<proteinExistence type="inferred from homology"/>
<dbReference type="InterPro" id="IPR027417">
    <property type="entry name" value="P-loop_NTPase"/>
</dbReference>
<evidence type="ECO:0000256" key="15">
    <source>
        <dbReference type="ARBA" id="ARBA00023134"/>
    </source>
</evidence>
<accession>A0ABW5V8A1</accession>
<keyword evidence="11" id="KW-0808">Transferase</keyword>
<evidence type="ECO:0000256" key="14">
    <source>
        <dbReference type="ARBA" id="ARBA00022840"/>
    </source>
</evidence>
<evidence type="ECO:0000256" key="7">
    <source>
        <dbReference type="ARBA" id="ARBA00007490"/>
    </source>
</evidence>
<dbReference type="InterPro" id="IPR003203">
    <property type="entry name" value="CobU/CobP"/>
</dbReference>
<name>A0ABW5V8A1_9BACI</name>
<keyword evidence="10" id="KW-0169">Cobalamin biosynthesis</keyword>
<keyword evidence="14" id="KW-0067">ATP-binding</keyword>
<comment type="catalytic activity">
    <reaction evidence="3">
        <text>adenosylcob(III)inamide + GTP = adenosylcob(III)inamide phosphate + GDP + H(+)</text>
        <dbReference type="Rhea" id="RHEA:15765"/>
        <dbReference type="ChEBI" id="CHEBI:2480"/>
        <dbReference type="ChEBI" id="CHEBI:15378"/>
        <dbReference type="ChEBI" id="CHEBI:37565"/>
        <dbReference type="ChEBI" id="CHEBI:58189"/>
        <dbReference type="ChEBI" id="CHEBI:58502"/>
        <dbReference type="EC" id="2.7.1.156"/>
    </reaction>
</comment>
<dbReference type="GO" id="GO:0016301">
    <property type="term" value="F:kinase activity"/>
    <property type="evidence" value="ECO:0007669"/>
    <property type="project" value="UniProtKB-KW"/>
</dbReference>
<evidence type="ECO:0000256" key="1">
    <source>
        <dbReference type="ARBA" id="ARBA00000312"/>
    </source>
</evidence>
<evidence type="ECO:0000256" key="17">
    <source>
        <dbReference type="ARBA" id="ARBA00030571"/>
    </source>
</evidence>
<dbReference type="Pfam" id="PF02283">
    <property type="entry name" value="CobU"/>
    <property type="match status" value="1"/>
</dbReference>
<reference evidence="19" key="1">
    <citation type="journal article" date="2019" name="Int. J. Syst. Evol. Microbiol.">
        <title>The Global Catalogue of Microorganisms (GCM) 10K type strain sequencing project: providing services to taxonomists for standard genome sequencing and annotation.</title>
        <authorList>
            <consortium name="The Broad Institute Genomics Platform"/>
            <consortium name="The Broad Institute Genome Sequencing Center for Infectious Disease"/>
            <person name="Wu L."/>
            <person name="Ma J."/>
        </authorList>
    </citation>
    <scope>NUCLEOTIDE SEQUENCE [LARGE SCALE GENOMIC DNA]</scope>
    <source>
        <strain evidence="19">TISTR 1535</strain>
    </source>
</reference>
<dbReference type="PIRSF" id="PIRSF006135">
    <property type="entry name" value="CobU"/>
    <property type="match status" value="1"/>
</dbReference>
<evidence type="ECO:0000256" key="13">
    <source>
        <dbReference type="ARBA" id="ARBA00022777"/>
    </source>
</evidence>
<dbReference type="EC" id="2.7.7.62" evidence="9"/>